<dbReference type="NCBIfam" id="TIGR00800">
    <property type="entry name" value="ncs1"/>
    <property type="match status" value="1"/>
</dbReference>
<comment type="similarity">
    <text evidence="2">Belongs to the purine-cytosine permease (2.A.39) family.</text>
</comment>
<keyword evidence="8" id="KW-1185">Reference proteome</keyword>
<evidence type="ECO:0000256" key="2">
    <source>
        <dbReference type="ARBA" id="ARBA00008974"/>
    </source>
</evidence>
<evidence type="ECO:0000313" key="7">
    <source>
        <dbReference type="EMBL" id="NYD25434.1"/>
    </source>
</evidence>
<keyword evidence="5 6" id="KW-0472">Membrane</keyword>
<feature type="transmembrane region" description="Helical" evidence="6">
    <location>
        <begin position="431"/>
        <end position="452"/>
    </location>
</feature>
<feature type="transmembrane region" description="Helical" evidence="6">
    <location>
        <begin position="316"/>
        <end position="337"/>
    </location>
</feature>
<feature type="transmembrane region" description="Helical" evidence="6">
    <location>
        <begin position="381"/>
        <end position="402"/>
    </location>
</feature>
<evidence type="ECO:0000256" key="3">
    <source>
        <dbReference type="ARBA" id="ARBA00022692"/>
    </source>
</evidence>
<dbReference type="Gene3D" id="1.10.4160.10">
    <property type="entry name" value="Hydantoin permease"/>
    <property type="match status" value="1"/>
</dbReference>
<sequence>MTINEDSTGRIELVSTQNIETSRLYNDDLAPVPLAGRTWHTYNYAALWMSIAHGIPTYYLASGLIDMGMSWVQAVGTIGLGNLIVMIPLLLNSHAGAKYGIPFPIIARAAFGIRGANVPAIIRALSACGWFGIQTWVGGQAIFTLSSVFFGSWWSEATPIGGHPWTMWVSFGIFWLIQMGLVLRGIESIRTLENWAAPLILVVAFILMIWVMNLAGDLGTVLTPHSTLGWGPEFWKIFPGALMGMIAFYATMSVNISDFTRFARSQKAHIVGQSVGLTPTVVVFTTIGALTTAATVEVWGRPIWDPVELVGMIPNAIVVFFSLLCVIVATVAVNVAANTVGPAYDFSNAFPRFVSFKMGGLITGVIAILMQPWNLMASSNLYIFVWLGLTGAFLGSVGGILVTEYWINRKRYLNVEELYQYGGRYTYTRGFNWRALTAMAVALVLSIGGAYSDPATGGPFPEDGLIPALKPLFDLNWAVAFLAGLLVHLLLSKAFPPASFALDEADRATGQPGTGAIQVPGMQEPAARYSATSSTKSAETEV</sequence>
<dbReference type="Pfam" id="PF02133">
    <property type="entry name" value="Transp_cyt_pur"/>
    <property type="match status" value="1"/>
</dbReference>
<feature type="transmembrane region" description="Helical" evidence="6">
    <location>
        <begin position="349"/>
        <end position="369"/>
    </location>
</feature>
<evidence type="ECO:0000256" key="6">
    <source>
        <dbReference type="SAM" id="Phobius"/>
    </source>
</evidence>
<protein>
    <submittedName>
        <fullName evidence="7">NCS1 family nucleobase:cation symporter-1</fullName>
    </submittedName>
</protein>
<feature type="transmembrane region" description="Helical" evidence="6">
    <location>
        <begin position="275"/>
        <end position="296"/>
    </location>
</feature>
<dbReference type="PANTHER" id="PTHR30618">
    <property type="entry name" value="NCS1 FAMILY PURINE/PYRIMIDINE TRANSPORTER"/>
    <property type="match status" value="1"/>
</dbReference>
<feature type="transmembrane region" description="Helical" evidence="6">
    <location>
        <begin position="234"/>
        <end position="254"/>
    </location>
</feature>
<dbReference type="RefSeq" id="WP_185985921.1">
    <property type="nucleotide sequence ID" value="NZ_BAAALZ010000003.1"/>
</dbReference>
<gene>
    <name evidence="7" type="ORF">BJ960_000237</name>
</gene>
<dbReference type="EMBL" id="JACCBD010000001">
    <property type="protein sequence ID" value="NYD25434.1"/>
    <property type="molecule type" value="Genomic_DNA"/>
</dbReference>
<feature type="transmembrane region" description="Helical" evidence="6">
    <location>
        <begin position="44"/>
        <end position="65"/>
    </location>
</feature>
<keyword evidence="3 6" id="KW-0812">Transmembrane</keyword>
<dbReference type="GO" id="GO:0015205">
    <property type="term" value="F:nucleobase transmembrane transporter activity"/>
    <property type="evidence" value="ECO:0007669"/>
    <property type="project" value="TreeGrafter"/>
</dbReference>
<dbReference type="InterPro" id="IPR045225">
    <property type="entry name" value="Uracil/uridine/allantoin_perm"/>
</dbReference>
<name>A0A852RAM4_9MICO</name>
<evidence type="ECO:0000256" key="4">
    <source>
        <dbReference type="ARBA" id="ARBA00022989"/>
    </source>
</evidence>
<feature type="transmembrane region" description="Helical" evidence="6">
    <location>
        <begin position="130"/>
        <end position="153"/>
    </location>
</feature>
<comment type="caution">
    <text evidence="7">The sequence shown here is derived from an EMBL/GenBank/DDBJ whole genome shotgun (WGS) entry which is preliminary data.</text>
</comment>
<evidence type="ECO:0000313" key="8">
    <source>
        <dbReference type="Proteomes" id="UP000586095"/>
    </source>
</evidence>
<dbReference type="PANTHER" id="PTHR30618:SF0">
    <property type="entry name" value="PURINE-URACIL PERMEASE NCS1"/>
    <property type="match status" value="1"/>
</dbReference>
<keyword evidence="4 6" id="KW-1133">Transmembrane helix</keyword>
<evidence type="ECO:0000256" key="5">
    <source>
        <dbReference type="ARBA" id="ARBA00023136"/>
    </source>
</evidence>
<dbReference type="AlphaFoldDB" id="A0A852RAM4"/>
<comment type="subcellular location">
    <subcellularLocation>
        <location evidence="1">Membrane</location>
        <topology evidence="1">Multi-pass membrane protein</topology>
    </subcellularLocation>
</comment>
<reference evidence="7 8" key="1">
    <citation type="submission" date="2020-07" db="EMBL/GenBank/DDBJ databases">
        <title>Sequencing the genomes of 1000 actinobacteria strains.</title>
        <authorList>
            <person name="Klenk H.-P."/>
        </authorList>
    </citation>
    <scope>NUCLEOTIDE SEQUENCE [LARGE SCALE GENOMIC DNA]</scope>
    <source>
        <strain evidence="7 8">DSM 17380</strain>
    </source>
</reference>
<feature type="transmembrane region" description="Helical" evidence="6">
    <location>
        <begin position="472"/>
        <end position="491"/>
    </location>
</feature>
<evidence type="ECO:0000256" key="1">
    <source>
        <dbReference type="ARBA" id="ARBA00004141"/>
    </source>
</evidence>
<dbReference type="CDD" id="cd11485">
    <property type="entry name" value="SLC-NCS1sbd_YbbW-like"/>
    <property type="match status" value="1"/>
</dbReference>
<feature type="transmembrane region" description="Helical" evidence="6">
    <location>
        <begin position="71"/>
        <end position="91"/>
    </location>
</feature>
<accession>A0A852RAM4</accession>
<proteinExistence type="inferred from homology"/>
<dbReference type="Proteomes" id="UP000586095">
    <property type="component" value="Unassembled WGS sequence"/>
</dbReference>
<organism evidence="7 8">
    <name type="scientific">Leucobacter aridicollis</name>
    <dbReference type="NCBI Taxonomy" id="283878"/>
    <lineage>
        <taxon>Bacteria</taxon>
        <taxon>Bacillati</taxon>
        <taxon>Actinomycetota</taxon>
        <taxon>Actinomycetes</taxon>
        <taxon>Micrococcales</taxon>
        <taxon>Microbacteriaceae</taxon>
        <taxon>Leucobacter</taxon>
    </lineage>
</organism>
<dbReference type="InterPro" id="IPR012681">
    <property type="entry name" value="NCS1"/>
</dbReference>
<feature type="transmembrane region" description="Helical" evidence="6">
    <location>
        <begin position="195"/>
        <end position="214"/>
    </location>
</feature>
<dbReference type="GO" id="GO:0005886">
    <property type="term" value="C:plasma membrane"/>
    <property type="evidence" value="ECO:0007669"/>
    <property type="project" value="TreeGrafter"/>
</dbReference>
<dbReference type="InterPro" id="IPR001248">
    <property type="entry name" value="Pur-cyt_permease"/>
</dbReference>
<feature type="transmembrane region" description="Helical" evidence="6">
    <location>
        <begin position="165"/>
        <end position="183"/>
    </location>
</feature>